<dbReference type="RefSeq" id="WP_228871959.1">
    <property type="nucleotide sequence ID" value="NZ_JAHUVW010000001.1"/>
</dbReference>
<keyword evidence="2" id="KW-1185">Reference proteome</keyword>
<protein>
    <submittedName>
        <fullName evidence="1">Uncharacterized protein</fullName>
    </submittedName>
</protein>
<comment type="caution">
    <text evidence="1">The sequence shown here is derived from an EMBL/GenBank/DDBJ whole genome shotgun (WGS) entry which is preliminary data.</text>
</comment>
<proteinExistence type="predicted"/>
<name>A0ABS6TXE7_STRHA</name>
<gene>
    <name evidence="1" type="ORF">STHAL_26235</name>
</gene>
<organism evidence="1 2">
    <name type="scientific">Streptomyces halstedii</name>
    <dbReference type="NCBI Taxonomy" id="1944"/>
    <lineage>
        <taxon>Bacteria</taxon>
        <taxon>Bacillati</taxon>
        <taxon>Actinomycetota</taxon>
        <taxon>Actinomycetes</taxon>
        <taxon>Kitasatosporales</taxon>
        <taxon>Streptomycetaceae</taxon>
        <taxon>Streptomyces</taxon>
    </lineage>
</organism>
<accession>A0ABS6TXE7</accession>
<evidence type="ECO:0000313" key="2">
    <source>
        <dbReference type="Proteomes" id="UP000735541"/>
    </source>
</evidence>
<evidence type="ECO:0000313" key="1">
    <source>
        <dbReference type="EMBL" id="MBV7672948.1"/>
    </source>
</evidence>
<sequence>MPTIYREPDYTYEDLVDLVEGQLRVVELTAVNAEIGGPGERLWMSEPGTGASEVYRLWHKGGGKGKGTDKAPARGGYWAVDQDHPWDVMPSLREALAGVLDRLTRPGSASEYALEPGREERDLAVLTELETVWLSGLSPLAGLYGARAVERHLKHELFIPIQAELARAGALRSRMLRERYGTGPDAAGRAATELGWDIGKARTALAAGDEYRQWVRDGAARARDRIAVRRPPGETGLPEVLAATLMTAACAYEDVVPGRPSPVPLPDELARWYVFVQGLGACVAVAVEDAYTPEGSPRDYMRVAPVAMVVQAGWSVRDGVIFSPLPYAEYLDDIEYDEEAVRASGGTSLPDESP</sequence>
<dbReference type="EMBL" id="JAHUVW010000001">
    <property type="protein sequence ID" value="MBV7672948.1"/>
    <property type="molecule type" value="Genomic_DNA"/>
</dbReference>
<dbReference type="Proteomes" id="UP000735541">
    <property type="component" value="Unassembled WGS sequence"/>
</dbReference>
<reference evidence="1 2" key="1">
    <citation type="submission" date="2021-07" db="EMBL/GenBank/DDBJ databases">
        <title>Sequencing Streptomyces halstedii LGO-A4 genome an citrus endophytic actinomycete.</title>
        <authorList>
            <person name="Samborskyy M."/>
            <person name="Scott N."/>
            <person name="Deglau R."/>
            <person name="Dickens S."/>
            <person name="Oliveira L.G."/>
        </authorList>
    </citation>
    <scope>NUCLEOTIDE SEQUENCE [LARGE SCALE GENOMIC DNA]</scope>
    <source>
        <strain evidence="1 2">LGO-A4</strain>
    </source>
</reference>